<evidence type="ECO:0000313" key="2">
    <source>
        <dbReference type="Proteomes" id="UP000253934"/>
    </source>
</evidence>
<reference evidence="1" key="1">
    <citation type="submission" date="2018-04" db="EMBL/GenBank/DDBJ databases">
        <title>Draft genome sequence of the Candidatus Spirobacillus cienkowskii, a pathogen of freshwater Daphnia species, reconstructed from hemolymph metagenomic reads.</title>
        <authorList>
            <person name="Bresciani L."/>
            <person name="Lemos L.N."/>
            <person name="Wale N."/>
            <person name="Lin J.Y."/>
            <person name="Fernandes G.R."/>
            <person name="Duffy M.A."/>
            <person name="Rodrigues J.M."/>
        </authorList>
    </citation>
    <scope>NUCLEOTIDE SEQUENCE [LARGE SCALE GENOMIC DNA]</scope>
    <source>
        <strain evidence="1">Binning01</strain>
    </source>
</reference>
<dbReference type="EMBL" id="QOVW01000053">
    <property type="protein sequence ID" value="RDB36668.1"/>
    <property type="molecule type" value="Genomic_DNA"/>
</dbReference>
<dbReference type="Proteomes" id="UP000253934">
    <property type="component" value="Unassembled WGS sequence"/>
</dbReference>
<gene>
    <name evidence="1" type="ORF">DCC88_03900</name>
</gene>
<feature type="non-terminal residue" evidence="1">
    <location>
        <position position="1"/>
    </location>
</feature>
<dbReference type="AlphaFoldDB" id="A0A369KSE7"/>
<accession>A0A369KSE7</accession>
<protein>
    <submittedName>
        <fullName evidence="1">Uncharacterized protein</fullName>
    </submittedName>
</protein>
<organism evidence="1 2">
    <name type="scientific">Spirobacillus cienkowskii</name>
    <dbReference type="NCBI Taxonomy" id="495820"/>
    <lineage>
        <taxon>Bacteria</taxon>
        <taxon>Pseudomonadati</taxon>
        <taxon>Bdellovibrionota</taxon>
        <taxon>Oligoflexia</taxon>
        <taxon>Silvanigrellales</taxon>
        <taxon>Spirobacillus</taxon>
    </lineage>
</organism>
<proteinExistence type="predicted"/>
<evidence type="ECO:0000313" key="1">
    <source>
        <dbReference type="EMBL" id="RDB36668.1"/>
    </source>
</evidence>
<comment type="caution">
    <text evidence="1">The sequence shown here is derived from an EMBL/GenBank/DDBJ whole genome shotgun (WGS) entry which is preliminary data.</text>
</comment>
<sequence>NLLKLTNKRGLDAVLSIKEAGFYTIKSFNFKNISISEKSVVKHTTHIAFNKKSNKQKLINEINKELLNINIENYKIK</sequence>
<keyword evidence="2" id="KW-1185">Reference proteome</keyword>
<name>A0A369KSE7_9BACT</name>